<sequence length="403" mass="45404">SVSELAPIGAGLQVTPNATRLLKSWDVYDQIAAAEPHTLTVHRYKDGTVLSHEPQYRSKMYEKYGAPFSDVHRGDLQMALVKRAQELGVNIVLGQKVVALDTSNSSRARIFTEPVGLGGSRVEHVADLIVGADGLWSRCREFLVGQKDPPLPTGDLAYRIVLTLDQIKDPKLREIVSNPAVHFWIGPGAHVVSYSMRGGTMINIVLLVPDDLPENVARQKGSVEEMRKLFVGWDPVLTQFLECVDTVDKWRLMHRRELDSWINDQGNLVMIGDSCHPMLPYLAQGANSSIEDGAVLGRVLRHITTRNQLPAALRLFQQLRKKRGEAIVRQTFKQRDWFHMPDGERQEQRDQIFMKYLGREIEGEFPSAWSCPEVQPWLYGYDAEKEVEEAISKGGFDVGYESS</sequence>
<dbReference type="EMBL" id="JAWDJW010010260">
    <property type="protein sequence ID" value="KAK3048631.1"/>
    <property type="molecule type" value="Genomic_DNA"/>
</dbReference>
<organism evidence="1 2">
    <name type="scientific">Coniosporium uncinatum</name>
    <dbReference type="NCBI Taxonomy" id="93489"/>
    <lineage>
        <taxon>Eukaryota</taxon>
        <taxon>Fungi</taxon>
        <taxon>Dikarya</taxon>
        <taxon>Ascomycota</taxon>
        <taxon>Pezizomycotina</taxon>
        <taxon>Dothideomycetes</taxon>
        <taxon>Dothideomycetes incertae sedis</taxon>
        <taxon>Coniosporium</taxon>
    </lineage>
</organism>
<protein>
    <submittedName>
        <fullName evidence="1">Uncharacterized protein</fullName>
    </submittedName>
</protein>
<proteinExistence type="predicted"/>
<keyword evidence="2" id="KW-1185">Reference proteome</keyword>
<evidence type="ECO:0000313" key="2">
    <source>
        <dbReference type="Proteomes" id="UP001186974"/>
    </source>
</evidence>
<comment type="caution">
    <text evidence="1">The sequence shown here is derived from an EMBL/GenBank/DDBJ whole genome shotgun (WGS) entry which is preliminary data.</text>
</comment>
<gene>
    <name evidence="1" type="ORF">LTS18_012898</name>
</gene>
<name>A0ACC3CXA6_9PEZI</name>
<evidence type="ECO:0000313" key="1">
    <source>
        <dbReference type="EMBL" id="KAK3048631.1"/>
    </source>
</evidence>
<dbReference type="Proteomes" id="UP001186974">
    <property type="component" value="Unassembled WGS sequence"/>
</dbReference>
<feature type="non-terminal residue" evidence="1">
    <location>
        <position position="403"/>
    </location>
</feature>
<feature type="non-terminal residue" evidence="1">
    <location>
        <position position="1"/>
    </location>
</feature>
<accession>A0ACC3CXA6</accession>
<reference evidence="1" key="1">
    <citation type="submission" date="2024-09" db="EMBL/GenBank/DDBJ databases">
        <title>Black Yeasts Isolated from many extreme environments.</title>
        <authorList>
            <person name="Coleine C."/>
            <person name="Stajich J.E."/>
            <person name="Selbmann L."/>
        </authorList>
    </citation>
    <scope>NUCLEOTIDE SEQUENCE</scope>
    <source>
        <strain evidence="1">CCFEE 5737</strain>
    </source>
</reference>